<protein>
    <recommendedName>
        <fullName evidence="3">Receptor-interacting protein</fullName>
    </recommendedName>
</protein>
<evidence type="ECO:0000313" key="2">
    <source>
        <dbReference type="Proteomes" id="UP000775213"/>
    </source>
</evidence>
<reference evidence="1 2" key="1">
    <citation type="journal article" date="2021" name="Hortic Res">
        <title>Chromosome-scale assembly of the Dendrobium chrysotoxum genome enhances the understanding of orchid evolution.</title>
        <authorList>
            <person name="Zhang Y."/>
            <person name="Zhang G.Q."/>
            <person name="Zhang D."/>
            <person name="Liu X.D."/>
            <person name="Xu X.Y."/>
            <person name="Sun W.H."/>
            <person name="Yu X."/>
            <person name="Zhu X."/>
            <person name="Wang Z.W."/>
            <person name="Zhao X."/>
            <person name="Zhong W.Y."/>
            <person name="Chen H."/>
            <person name="Yin W.L."/>
            <person name="Huang T."/>
            <person name="Niu S.C."/>
            <person name="Liu Z.J."/>
        </authorList>
    </citation>
    <scope>NUCLEOTIDE SEQUENCE [LARGE SCALE GENOMIC DNA]</scope>
    <source>
        <strain evidence="1">Lindl</strain>
    </source>
</reference>
<evidence type="ECO:0008006" key="3">
    <source>
        <dbReference type="Google" id="ProtNLM"/>
    </source>
</evidence>
<keyword evidence="2" id="KW-1185">Reference proteome</keyword>
<proteinExistence type="predicted"/>
<sequence length="165" mass="18562">MFAFKYCKPNLCSPSCLKTPIPGAMNSLMQEATGNKPNGTLWPFPASQISSRMPNSATKSVRRKRRKLGVTGCHGEETNSEKRSFLSLEEAGLVEISGLSTHERFLCRLTISSLNLLRVVSEEEGLPIEELNAGRICDWFLKDKLKREQKLESAVLQWEEPDLHI</sequence>
<dbReference type="PANTHER" id="PTHR36382">
    <property type="entry name" value="OSJNBA0043L09.26 PROTEIN"/>
    <property type="match status" value="1"/>
</dbReference>
<organism evidence="1 2">
    <name type="scientific">Dendrobium chrysotoxum</name>
    <name type="common">Orchid</name>
    <dbReference type="NCBI Taxonomy" id="161865"/>
    <lineage>
        <taxon>Eukaryota</taxon>
        <taxon>Viridiplantae</taxon>
        <taxon>Streptophyta</taxon>
        <taxon>Embryophyta</taxon>
        <taxon>Tracheophyta</taxon>
        <taxon>Spermatophyta</taxon>
        <taxon>Magnoliopsida</taxon>
        <taxon>Liliopsida</taxon>
        <taxon>Asparagales</taxon>
        <taxon>Orchidaceae</taxon>
        <taxon>Epidendroideae</taxon>
        <taxon>Malaxideae</taxon>
        <taxon>Dendrobiinae</taxon>
        <taxon>Dendrobium</taxon>
    </lineage>
</organism>
<evidence type="ECO:0000313" key="1">
    <source>
        <dbReference type="EMBL" id="KAH0460137.1"/>
    </source>
</evidence>
<gene>
    <name evidence="1" type="ORF">IEQ34_010800</name>
</gene>
<dbReference type="Proteomes" id="UP000775213">
    <property type="component" value="Unassembled WGS sequence"/>
</dbReference>
<accession>A0AAV7GUL0</accession>
<name>A0AAV7GUL0_DENCH</name>
<dbReference type="EMBL" id="JAGFBR010000010">
    <property type="protein sequence ID" value="KAH0460137.1"/>
    <property type="molecule type" value="Genomic_DNA"/>
</dbReference>
<dbReference type="PANTHER" id="PTHR36382:SF2">
    <property type="entry name" value="OS04G0635700 PROTEIN"/>
    <property type="match status" value="1"/>
</dbReference>
<comment type="caution">
    <text evidence="1">The sequence shown here is derived from an EMBL/GenBank/DDBJ whole genome shotgun (WGS) entry which is preliminary data.</text>
</comment>
<dbReference type="AlphaFoldDB" id="A0AAV7GUL0"/>